<sequence>MGNVWLCKPKELALCCNEDSTALTNCGQTLIVTDQGYEIADRLGSSNNFYLDSPGALTRAGGIFNAASSALAALVSMDDDKETHRVTATIPSPSAYPLRMEFVLANMNTEAGWTRHRPMGVWLSFRIPSDDGRRSDPFEDHS</sequence>
<evidence type="ECO:0000313" key="1">
    <source>
        <dbReference type="EMBL" id="KAK5976637.1"/>
    </source>
</evidence>
<proteinExistence type="predicted"/>
<reference evidence="1 2" key="1">
    <citation type="submission" date="2019-10" db="EMBL/GenBank/DDBJ databases">
        <title>Assembly and Annotation for the nematode Trichostrongylus colubriformis.</title>
        <authorList>
            <person name="Martin J."/>
        </authorList>
    </citation>
    <scope>NUCLEOTIDE SEQUENCE [LARGE SCALE GENOMIC DNA]</scope>
    <source>
        <strain evidence="1">G859</strain>
        <tissue evidence="1">Whole worm</tissue>
    </source>
</reference>
<protein>
    <submittedName>
        <fullName evidence="1">Uncharacterized protein</fullName>
    </submittedName>
</protein>
<keyword evidence="2" id="KW-1185">Reference proteome</keyword>
<comment type="caution">
    <text evidence="1">The sequence shown here is derived from an EMBL/GenBank/DDBJ whole genome shotgun (WGS) entry which is preliminary data.</text>
</comment>
<dbReference type="Proteomes" id="UP001331761">
    <property type="component" value="Unassembled WGS sequence"/>
</dbReference>
<accession>A0AAN8IP85</accession>
<name>A0AAN8IP85_TRICO</name>
<gene>
    <name evidence="1" type="ORF">GCK32_001209</name>
</gene>
<organism evidence="1 2">
    <name type="scientific">Trichostrongylus colubriformis</name>
    <name type="common">Black scour worm</name>
    <dbReference type="NCBI Taxonomy" id="6319"/>
    <lineage>
        <taxon>Eukaryota</taxon>
        <taxon>Metazoa</taxon>
        <taxon>Ecdysozoa</taxon>
        <taxon>Nematoda</taxon>
        <taxon>Chromadorea</taxon>
        <taxon>Rhabditida</taxon>
        <taxon>Rhabditina</taxon>
        <taxon>Rhabditomorpha</taxon>
        <taxon>Strongyloidea</taxon>
        <taxon>Trichostrongylidae</taxon>
        <taxon>Trichostrongylus</taxon>
    </lineage>
</organism>
<dbReference type="EMBL" id="WIXE01011609">
    <property type="protein sequence ID" value="KAK5976637.1"/>
    <property type="molecule type" value="Genomic_DNA"/>
</dbReference>
<evidence type="ECO:0000313" key="2">
    <source>
        <dbReference type="Proteomes" id="UP001331761"/>
    </source>
</evidence>
<dbReference type="AlphaFoldDB" id="A0AAN8IP85"/>